<accession>A0A7V8V7T8</accession>
<gene>
    <name evidence="1" type="primary">bshB1_2</name>
    <name evidence="1" type="ORF">HOV93_36960</name>
</gene>
<organism evidence="1 2">
    <name type="scientific">Bremerella alba</name>
    <dbReference type="NCBI Taxonomy" id="980252"/>
    <lineage>
        <taxon>Bacteria</taxon>
        <taxon>Pseudomonadati</taxon>
        <taxon>Planctomycetota</taxon>
        <taxon>Planctomycetia</taxon>
        <taxon>Pirellulales</taxon>
        <taxon>Pirellulaceae</taxon>
        <taxon>Bremerella</taxon>
    </lineage>
</organism>
<dbReference type="Proteomes" id="UP000551616">
    <property type="component" value="Unassembled WGS sequence"/>
</dbReference>
<dbReference type="AlphaFoldDB" id="A0A7V8V7T8"/>
<keyword evidence="1" id="KW-0378">Hydrolase</keyword>
<dbReference type="InterPro" id="IPR024078">
    <property type="entry name" value="LmbE-like_dom_sf"/>
</dbReference>
<dbReference type="InterPro" id="IPR003737">
    <property type="entry name" value="GlcNAc_PI_deacetylase-related"/>
</dbReference>
<name>A0A7V8V7T8_9BACT</name>
<dbReference type="RefSeq" id="WP_315853433.1">
    <property type="nucleotide sequence ID" value="NZ_JABRWO010000010.1"/>
</dbReference>
<dbReference type="EC" id="3.5.1.-" evidence="1"/>
<dbReference type="GO" id="GO:0016811">
    <property type="term" value="F:hydrolase activity, acting on carbon-nitrogen (but not peptide) bonds, in linear amides"/>
    <property type="evidence" value="ECO:0007669"/>
    <property type="project" value="TreeGrafter"/>
</dbReference>
<protein>
    <submittedName>
        <fullName evidence="1">N-acetyl-alpha-D-glucosaminyl L-malate deacetylase 1</fullName>
        <ecNumber evidence="1">3.5.1.-</ecNumber>
    </submittedName>
</protein>
<dbReference type="EMBL" id="JABRWO010000010">
    <property type="protein sequence ID" value="MBA2116505.1"/>
    <property type="molecule type" value="Genomic_DNA"/>
</dbReference>
<keyword evidence="2" id="KW-1185">Reference proteome</keyword>
<evidence type="ECO:0000313" key="1">
    <source>
        <dbReference type="EMBL" id="MBA2116505.1"/>
    </source>
</evidence>
<sequence>MSDAKNVVLCFMAHPDDAEILCGGVLIRLGELGWDVHIATVAAGDCGSEKLPGPEIAAIRKNEGTAAAQLIGGTYHTLAEPDVNVIFDKSTNRKAIDLFRQLCPTLVITHPREDYMLDHEQTHLLARSAAFSFPIPNASSIPLLPGTHIPHLYYADPIEGRNPYTGEPVTPTVTIDVSRFIDRKAEMLACHASQREWLRAHHGMDEYLEAMKRHSAERGSLIGTDYAESFRQHLGHAFPQNDLLAQLLP</sequence>
<proteinExistence type="predicted"/>
<dbReference type="SUPFAM" id="SSF102588">
    <property type="entry name" value="LmbE-like"/>
    <property type="match status" value="1"/>
</dbReference>
<dbReference type="PANTHER" id="PTHR12993:SF11">
    <property type="entry name" value="N-ACETYLGLUCOSAMINYL-PHOSPHATIDYLINOSITOL DE-N-ACETYLASE"/>
    <property type="match status" value="1"/>
</dbReference>
<comment type="caution">
    <text evidence="1">The sequence shown here is derived from an EMBL/GenBank/DDBJ whole genome shotgun (WGS) entry which is preliminary data.</text>
</comment>
<reference evidence="1 2" key="1">
    <citation type="submission" date="2020-05" db="EMBL/GenBank/DDBJ databases">
        <title>Bremerella alba sp. nov., a novel planctomycete isolated from the surface of the macroalga Fucus spiralis.</title>
        <authorList>
            <person name="Godinho O."/>
            <person name="Botelho R."/>
            <person name="Albuquerque L."/>
            <person name="Wiegand S."/>
            <person name="Da Costa M.S."/>
            <person name="Lobo-Da-Cunha A."/>
            <person name="Jogler C."/>
            <person name="Lage O.M."/>
        </authorList>
    </citation>
    <scope>NUCLEOTIDE SEQUENCE [LARGE SCALE GENOMIC DNA]</scope>
    <source>
        <strain evidence="1 2">FF15</strain>
    </source>
</reference>
<dbReference type="PANTHER" id="PTHR12993">
    <property type="entry name" value="N-ACETYLGLUCOSAMINYL-PHOSPHATIDYLINOSITOL DE-N-ACETYLASE-RELATED"/>
    <property type="match status" value="1"/>
</dbReference>
<evidence type="ECO:0000313" key="2">
    <source>
        <dbReference type="Proteomes" id="UP000551616"/>
    </source>
</evidence>
<dbReference type="Gene3D" id="3.40.50.10320">
    <property type="entry name" value="LmbE-like"/>
    <property type="match status" value="1"/>
</dbReference>
<dbReference type="Pfam" id="PF02585">
    <property type="entry name" value="PIG-L"/>
    <property type="match status" value="1"/>
</dbReference>